<keyword evidence="2" id="KW-1185">Reference proteome</keyword>
<evidence type="ECO:0000313" key="1">
    <source>
        <dbReference type="EnsemblPlants" id="TuG1812G0700000841.01.T01.cds429498"/>
    </source>
</evidence>
<proteinExistence type="predicted"/>
<reference evidence="1" key="2">
    <citation type="submission" date="2018-03" db="EMBL/GenBank/DDBJ databases">
        <title>The Triticum urartu genome reveals the dynamic nature of wheat genome evolution.</title>
        <authorList>
            <person name="Ling H."/>
            <person name="Ma B."/>
            <person name="Shi X."/>
            <person name="Liu H."/>
            <person name="Dong L."/>
            <person name="Sun H."/>
            <person name="Cao Y."/>
            <person name="Gao Q."/>
            <person name="Zheng S."/>
            <person name="Li Y."/>
            <person name="Yu Y."/>
            <person name="Du H."/>
            <person name="Qi M."/>
            <person name="Li Y."/>
            <person name="Yu H."/>
            <person name="Cui Y."/>
            <person name="Wang N."/>
            <person name="Chen C."/>
            <person name="Wu H."/>
            <person name="Zhao Y."/>
            <person name="Zhang J."/>
            <person name="Li Y."/>
            <person name="Zhou W."/>
            <person name="Zhang B."/>
            <person name="Hu W."/>
            <person name="Eijk M."/>
            <person name="Tang J."/>
            <person name="Witsenboer H."/>
            <person name="Zhao S."/>
            <person name="Li Z."/>
            <person name="Zhang A."/>
            <person name="Wang D."/>
            <person name="Liang C."/>
        </authorList>
    </citation>
    <scope>NUCLEOTIDE SEQUENCE [LARGE SCALE GENOMIC DNA]</scope>
    <source>
        <strain evidence="1">cv. G1812</strain>
    </source>
</reference>
<sequence>MVGSDQPRSIQWPTVPEQRFIPDNWFYHCRAVHHRGSLHWAMGLNITVFDTIAETFRQMSRPTQLGDMVSLMDMGGALALCRTSSECVTTLEDVWVLQDYDAETWGFLYQINLSVMEASLPLDLQIKYVRSMAVMNERELLVQNRRSRILHCDIDGVFLENVESEEHENHWTLSWHRLQESMISLPLFETQKQEAVNKEPLFSIVL</sequence>
<reference evidence="2" key="1">
    <citation type="journal article" date="2013" name="Nature">
        <title>Draft genome of the wheat A-genome progenitor Triticum urartu.</title>
        <authorList>
            <person name="Ling H.Q."/>
            <person name="Zhao S."/>
            <person name="Liu D."/>
            <person name="Wang J."/>
            <person name="Sun H."/>
            <person name="Zhang C."/>
            <person name="Fan H."/>
            <person name="Li D."/>
            <person name="Dong L."/>
            <person name="Tao Y."/>
            <person name="Gao C."/>
            <person name="Wu H."/>
            <person name="Li Y."/>
            <person name="Cui Y."/>
            <person name="Guo X."/>
            <person name="Zheng S."/>
            <person name="Wang B."/>
            <person name="Yu K."/>
            <person name="Liang Q."/>
            <person name="Yang W."/>
            <person name="Lou X."/>
            <person name="Chen J."/>
            <person name="Feng M."/>
            <person name="Jian J."/>
            <person name="Zhang X."/>
            <person name="Luo G."/>
            <person name="Jiang Y."/>
            <person name="Liu J."/>
            <person name="Wang Z."/>
            <person name="Sha Y."/>
            <person name="Zhang B."/>
            <person name="Wu H."/>
            <person name="Tang D."/>
            <person name="Shen Q."/>
            <person name="Xue P."/>
            <person name="Zou S."/>
            <person name="Wang X."/>
            <person name="Liu X."/>
            <person name="Wang F."/>
            <person name="Yang Y."/>
            <person name="An X."/>
            <person name="Dong Z."/>
            <person name="Zhang K."/>
            <person name="Zhang X."/>
            <person name="Luo M.C."/>
            <person name="Dvorak J."/>
            <person name="Tong Y."/>
            <person name="Wang J."/>
            <person name="Yang H."/>
            <person name="Li Z."/>
            <person name="Wang D."/>
            <person name="Zhang A."/>
            <person name="Wang J."/>
        </authorList>
    </citation>
    <scope>NUCLEOTIDE SEQUENCE</scope>
    <source>
        <strain evidence="2">cv. G1812</strain>
    </source>
</reference>
<evidence type="ECO:0000313" key="2">
    <source>
        <dbReference type="Proteomes" id="UP000015106"/>
    </source>
</evidence>
<organism evidence="1 2">
    <name type="scientific">Triticum urartu</name>
    <name type="common">Red wild einkorn</name>
    <name type="synonym">Crithodium urartu</name>
    <dbReference type="NCBI Taxonomy" id="4572"/>
    <lineage>
        <taxon>Eukaryota</taxon>
        <taxon>Viridiplantae</taxon>
        <taxon>Streptophyta</taxon>
        <taxon>Embryophyta</taxon>
        <taxon>Tracheophyta</taxon>
        <taxon>Spermatophyta</taxon>
        <taxon>Magnoliopsida</taxon>
        <taxon>Liliopsida</taxon>
        <taxon>Poales</taxon>
        <taxon>Poaceae</taxon>
        <taxon>BOP clade</taxon>
        <taxon>Pooideae</taxon>
        <taxon>Triticodae</taxon>
        <taxon>Triticeae</taxon>
        <taxon>Triticinae</taxon>
        <taxon>Triticum</taxon>
    </lineage>
</organism>
<evidence type="ECO:0008006" key="3">
    <source>
        <dbReference type="Google" id="ProtNLM"/>
    </source>
</evidence>
<accession>A0A8R7UY57</accession>
<dbReference type="Proteomes" id="UP000015106">
    <property type="component" value="Chromosome 7"/>
</dbReference>
<dbReference type="AlphaFoldDB" id="A0A8R7UY57"/>
<protein>
    <recommendedName>
        <fullName evidence="3">F-box associated domain-containing protein</fullName>
    </recommendedName>
</protein>
<dbReference type="EnsemblPlants" id="TuG1812G0700000841.01.T01">
    <property type="protein sequence ID" value="TuG1812G0700000841.01.T01.cds429498"/>
    <property type="gene ID" value="TuG1812G0700000841.01"/>
</dbReference>
<name>A0A8R7UY57_TRIUA</name>
<dbReference type="Gramene" id="TuG1812G0700000841.01.T01">
    <property type="protein sequence ID" value="TuG1812G0700000841.01.T01.cds429498"/>
    <property type="gene ID" value="TuG1812G0700000841.01"/>
</dbReference>
<reference evidence="1" key="3">
    <citation type="submission" date="2022-06" db="UniProtKB">
        <authorList>
            <consortium name="EnsemblPlants"/>
        </authorList>
    </citation>
    <scope>IDENTIFICATION</scope>
</reference>